<evidence type="ECO:0000313" key="2">
    <source>
        <dbReference type="EMBL" id="ROT72539.1"/>
    </source>
</evidence>
<comment type="caution">
    <text evidence="2">The sequence shown here is derived from an EMBL/GenBank/DDBJ whole genome shotgun (WGS) entry which is preliminary data.</text>
</comment>
<feature type="chain" id="PRO_5018564720" evidence="1">
    <location>
        <begin position="41"/>
        <end position="202"/>
    </location>
</feature>
<dbReference type="Proteomes" id="UP000283509">
    <property type="component" value="Unassembled WGS sequence"/>
</dbReference>
<organism evidence="2 3">
    <name type="scientific">Penaeus vannamei</name>
    <name type="common">Whiteleg shrimp</name>
    <name type="synonym">Litopenaeus vannamei</name>
    <dbReference type="NCBI Taxonomy" id="6689"/>
    <lineage>
        <taxon>Eukaryota</taxon>
        <taxon>Metazoa</taxon>
        <taxon>Ecdysozoa</taxon>
        <taxon>Arthropoda</taxon>
        <taxon>Crustacea</taxon>
        <taxon>Multicrustacea</taxon>
        <taxon>Malacostraca</taxon>
        <taxon>Eumalacostraca</taxon>
        <taxon>Eucarida</taxon>
        <taxon>Decapoda</taxon>
        <taxon>Dendrobranchiata</taxon>
        <taxon>Penaeoidea</taxon>
        <taxon>Penaeidae</taxon>
        <taxon>Penaeus</taxon>
    </lineage>
</organism>
<dbReference type="EMBL" id="QCYY01002138">
    <property type="protein sequence ID" value="ROT72539.1"/>
    <property type="molecule type" value="Genomic_DNA"/>
</dbReference>
<reference evidence="2 3" key="2">
    <citation type="submission" date="2019-01" db="EMBL/GenBank/DDBJ databases">
        <title>The decoding of complex shrimp genome reveals the adaptation for benthos swimmer, frequently molting mechanism and breeding impact on genome.</title>
        <authorList>
            <person name="Sun Y."/>
            <person name="Gao Y."/>
            <person name="Yu Y."/>
        </authorList>
    </citation>
    <scope>NUCLEOTIDE SEQUENCE [LARGE SCALE GENOMIC DNA]</scope>
    <source>
        <tissue evidence="2">Muscle</tissue>
    </source>
</reference>
<sequence>MWSPSGRPLGRLSPFSQRLWRLSGSLCVLLALMSLRRVCCAPSGGHRASPQTLMTHLKTNLSARLQLVAQGEVKRQPARTEGAGRSGSWLHDLLALLHLLGVSEADLAAFLDALVQDVESVLAQLPPRELMAVEMAAGDILGMLQGGELDLERLQVDLNIIYTLTWPYVNEDLKPTLQLILDLVLWLLGQRDASLPLLRRRP</sequence>
<evidence type="ECO:0000313" key="3">
    <source>
        <dbReference type="Proteomes" id="UP000283509"/>
    </source>
</evidence>
<keyword evidence="1" id="KW-0732">Signal</keyword>
<keyword evidence="3" id="KW-1185">Reference proteome</keyword>
<proteinExistence type="predicted"/>
<dbReference type="OrthoDB" id="6366508at2759"/>
<feature type="signal peptide" evidence="1">
    <location>
        <begin position="1"/>
        <end position="40"/>
    </location>
</feature>
<reference evidence="2 3" key="1">
    <citation type="submission" date="2018-04" db="EMBL/GenBank/DDBJ databases">
        <authorList>
            <person name="Zhang X."/>
            <person name="Yuan J."/>
            <person name="Li F."/>
            <person name="Xiang J."/>
        </authorList>
    </citation>
    <scope>NUCLEOTIDE SEQUENCE [LARGE SCALE GENOMIC DNA]</scope>
    <source>
        <tissue evidence="2">Muscle</tissue>
    </source>
</reference>
<gene>
    <name evidence="2" type="ORF">C7M84_009071</name>
</gene>
<accession>A0A3R7QA30</accession>
<protein>
    <submittedName>
        <fullName evidence="2">Uncharacterized protein</fullName>
    </submittedName>
</protein>
<evidence type="ECO:0000256" key="1">
    <source>
        <dbReference type="SAM" id="SignalP"/>
    </source>
</evidence>
<dbReference type="AlphaFoldDB" id="A0A3R7QA30"/>
<name>A0A3R7QA30_PENVA</name>